<dbReference type="EMBL" id="JADGJW010000018">
    <property type="protein sequence ID" value="KAJ3227357.1"/>
    <property type="molecule type" value="Genomic_DNA"/>
</dbReference>
<accession>A0AAD5Y3T0</accession>
<evidence type="ECO:0000313" key="2">
    <source>
        <dbReference type="Proteomes" id="UP001211065"/>
    </source>
</evidence>
<dbReference type="PANTHER" id="PTHR14269:SF4">
    <property type="entry name" value="CAT EYE SYNDROME CRITICAL REGION PROTEIN 5"/>
    <property type="match status" value="1"/>
</dbReference>
<dbReference type="InterPro" id="IPR023214">
    <property type="entry name" value="HAD_sf"/>
</dbReference>
<gene>
    <name evidence="1" type="ORF">HK099_002423</name>
</gene>
<sequence length="129" mass="15045">MTCSNPDFIWSNEYPVNRFAQGAFKTCLECLYKKLTKEHLISTKFGKPEKITYEFATKILNDHANAMWGLPKDTSRRIVYAIGGWESVLVRTGVWNEVDHHRKHDHNSTLVKSDVLEAVEFILRKEKLY</sequence>
<protein>
    <submittedName>
        <fullName evidence="1">Uncharacterized protein</fullName>
    </submittedName>
</protein>
<comment type="caution">
    <text evidence="1">The sequence shown here is derived from an EMBL/GenBank/DDBJ whole genome shotgun (WGS) entry which is preliminary data.</text>
</comment>
<evidence type="ECO:0000313" key="1">
    <source>
        <dbReference type="EMBL" id="KAJ3227357.1"/>
    </source>
</evidence>
<proteinExistence type="predicted"/>
<dbReference type="AlphaFoldDB" id="A0AAD5Y3T0"/>
<dbReference type="Gene3D" id="3.40.50.1000">
    <property type="entry name" value="HAD superfamily/HAD-like"/>
    <property type="match status" value="2"/>
</dbReference>
<keyword evidence="2" id="KW-1185">Reference proteome</keyword>
<dbReference type="GO" id="GO:0005739">
    <property type="term" value="C:mitochondrion"/>
    <property type="evidence" value="ECO:0007669"/>
    <property type="project" value="TreeGrafter"/>
</dbReference>
<dbReference type="PANTHER" id="PTHR14269">
    <property type="entry name" value="CDP-DIACYLGLYCEROL--GLYCEROL-3-PHOSPHATE 3-PHOSPHATIDYLTRANSFERASE-RELATED"/>
    <property type="match status" value="1"/>
</dbReference>
<reference evidence="1" key="1">
    <citation type="submission" date="2020-05" db="EMBL/GenBank/DDBJ databases">
        <title>Phylogenomic resolution of chytrid fungi.</title>
        <authorList>
            <person name="Stajich J.E."/>
            <person name="Amses K."/>
            <person name="Simmons R."/>
            <person name="Seto K."/>
            <person name="Myers J."/>
            <person name="Bonds A."/>
            <person name="Quandt C.A."/>
            <person name="Barry K."/>
            <person name="Liu P."/>
            <person name="Grigoriev I."/>
            <person name="Longcore J.E."/>
            <person name="James T.Y."/>
        </authorList>
    </citation>
    <scope>NUCLEOTIDE SEQUENCE</scope>
    <source>
        <strain evidence="1">JEL0476</strain>
    </source>
</reference>
<organism evidence="1 2">
    <name type="scientific">Clydaea vesicula</name>
    <dbReference type="NCBI Taxonomy" id="447962"/>
    <lineage>
        <taxon>Eukaryota</taxon>
        <taxon>Fungi</taxon>
        <taxon>Fungi incertae sedis</taxon>
        <taxon>Chytridiomycota</taxon>
        <taxon>Chytridiomycota incertae sedis</taxon>
        <taxon>Chytridiomycetes</taxon>
        <taxon>Lobulomycetales</taxon>
        <taxon>Lobulomycetaceae</taxon>
        <taxon>Clydaea</taxon>
    </lineage>
</organism>
<dbReference type="GO" id="GO:0046474">
    <property type="term" value="P:glycerophospholipid biosynthetic process"/>
    <property type="evidence" value="ECO:0007669"/>
    <property type="project" value="TreeGrafter"/>
</dbReference>
<name>A0AAD5Y3T0_9FUNG</name>
<dbReference type="Proteomes" id="UP001211065">
    <property type="component" value="Unassembled WGS sequence"/>
</dbReference>
<dbReference type="InterPro" id="IPR050324">
    <property type="entry name" value="CDP-alcohol_PTase-I"/>
</dbReference>